<evidence type="ECO:0000256" key="1">
    <source>
        <dbReference type="SAM" id="Phobius"/>
    </source>
</evidence>
<protein>
    <submittedName>
        <fullName evidence="2">Uncharacterized protein</fullName>
    </submittedName>
</protein>
<sequence>QFAMMEGPCFQINDANIVIKIDRSQQLTVNYLAIKFYRTTSAVSKTNLLHIPLFRITQDEIVVRRFGYVDRYCFRPEDDITNAMDVGMIEYKEDVGFVGNVDPLFSYWLPISKTTYSTLFCDPNDENLKYAYYLNYDFDAQLMFLYNKATMLQYSKVVVGFSALYQYIDLAQDIVIGTDKPYAPQPEILTNSKYYTAIYICDVTNESLCSFDVNPQVIIPGSDMRKIIAHKSVYYGSIFNTLNKVEPPTTIYNLNNNSLYKNGEYLNKQTVNDCFQFAAQFQRSFEFPLGSGHTIYLNYRQKISDTLNYYISPRICNGTTEFHPIYALQMGDPELNLACSQILISDFTNQVDSDMLTYCEKVQFSNADYSMISLTVSMILALSGVTLGIYGIYKKHNVIIIVIRFINGVVGMAQFVFELLQILVKEPKDFYSLLIVTFINMVLMIVERVISNYQALKHKKVEKDQDLPTTNYQKLSFVLMFLVFVVTSTFGIVLLFPDVVAVMEFFKVIYFPENLDNLSWILYIPNQIQYAIDHLSTGAYPILFFLGAFVNQTIFRSEMFKGLLKEHHGTSWGNFLIKVVFVIFGYYQNFTAILVFQSLNNMIIYNDSLEPHIAAIIQVVVCFSIYSISKYNLLLEYFMAIQSTMAKILIEMLQIVCIIPMIFVSFFMAIIRKWTWKRCSHIVLSFFAELFEILIVIPIILLYPFILTLGEFDINAAFFMQLIGIIKKPSKMAPTLHQIFKKLEESKVIEKKDVTMIVLCALNASSFCLVILNLMTGAAKGYKESLVYFVVLFTVLTITQSLYPFTHYFRHIRSKFDAPKWLDFHMIRDKYTFNYTIDGNYEHECEWFEDIQIKQSILSGYAYIPAIGPLLSVCVDIFNEPPLIKGDHFSGWIEGLLNILMFGSAMVTVYFALMGNTVVFYISLGVFFVVSMKNVWNDTKEYGGSFQWFNCTKNKKVNKKKDKSKTDELAKQDIEMVQTKEDELLFKKPHDTIQIQNQIMDNKVRH</sequence>
<dbReference type="EMBL" id="GDID01006206">
    <property type="protein sequence ID" value="JAP90400.1"/>
    <property type="molecule type" value="Transcribed_RNA"/>
</dbReference>
<feature type="non-terminal residue" evidence="2">
    <location>
        <position position="1"/>
    </location>
</feature>
<feature type="transmembrane region" description="Helical" evidence="1">
    <location>
        <begin position="918"/>
        <end position="936"/>
    </location>
</feature>
<feature type="transmembrane region" description="Helical" evidence="1">
    <location>
        <begin position="648"/>
        <end position="671"/>
    </location>
</feature>
<feature type="transmembrane region" description="Helical" evidence="1">
    <location>
        <begin position="369"/>
        <end position="393"/>
    </location>
</feature>
<evidence type="ECO:0000313" key="2">
    <source>
        <dbReference type="EMBL" id="JAP90400.1"/>
    </source>
</evidence>
<proteinExistence type="predicted"/>
<feature type="transmembrane region" description="Helical" evidence="1">
    <location>
        <begin position="430"/>
        <end position="450"/>
    </location>
</feature>
<reference evidence="2" key="1">
    <citation type="submission" date="2015-07" db="EMBL/GenBank/DDBJ databases">
        <title>Adaptation to a free-living lifestyle via gene acquisitions in the diplomonad Trepomonas sp. PC1.</title>
        <authorList>
            <person name="Xu F."/>
            <person name="Jerlstrom-Hultqvist J."/>
            <person name="Kolisko M."/>
            <person name="Simpson A.G.B."/>
            <person name="Roger A.J."/>
            <person name="Svard S.G."/>
            <person name="Andersson J.O."/>
        </authorList>
    </citation>
    <scope>NUCLEOTIDE SEQUENCE</scope>
    <source>
        <strain evidence="2">PC1</strain>
    </source>
</reference>
<feature type="transmembrane region" description="Helical" evidence="1">
    <location>
        <begin position="475"/>
        <end position="496"/>
    </location>
</feature>
<keyword evidence="1" id="KW-0812">Transmembrane</keyword>
<name>A0A146K0C5_9EUKA</name>
<feature type="transmembrane region" description="Helical" evidence="1">
    <location>
        <begin position="683"/>
        <end position="706"/>
    </location>
</feature>
<feature type="transmembrane region" description="Helical" evidence="1">
    <location>
        <begin position="537"/>
        <end position="555"/>
    </location>
</feature>
<feature type="transmembrane region" description="Helical" evidence="1">
    <location>
        <begin position="786"/>
        <end position="805"/>
    </location>
</feature>
<feature type="transmembrane region" description="Helical" evidence="1">
    <location>
        <begin position="860"/>
        <end position="879"/>
    </location>
</feature>
<feature type="transmembrane region" description="Helical" evidence="1">
    <location>
        <begin position="754"/>
        <end position="774"/>
    </location>
</feature>
<feature type="transmembrane region" description="Helical" evidence="1">
    <location>
        <begin position="608"/>
        <end position="628"/>
    </location>
</feature>
<keyword evidence="1" id="KW-1133">Transmembrane helix</keyword>
<gene>
    <name evidence="2" type="ORF">TPC1_30105</name>
</gene>
<feature type="transmembrane region" description="Helical" evidence="1">
    <location>
        <begin position="405"/>
        <end position="424"/>
    </location>
</feature>
<feature type="transmembrane region" description="Helical" evidence="1">
    <location>
        <begin position="575"/>
        <end position="596"/>
    </location>
</feature>
<organism evidence="2">
    <name type="scientific">Trepomonas sp. PC1</name>
    <dbReference type="NCBI Taxonomy" id="1076344"/>
    <lineage>
        <taxon>Eukaryota</taxon>
        <taxon>Metamonada</taxon>
        <taxon>Diplomonadida</taxon>
        <taxon>Hexamitidae</taxon>
        <taxon>Hexamitinae</taxon>
        <taxon>Trepomonas</taxon>
    </lineage>
</organism>
<dbReference type="AlphaFoldDB" id="A0A146K0C5"/>
<accession>A0A146K0C5</accession>
<keyword evidence="1" id="KW-0472">Membrane</keyword>